<proteinExistence type="predicted"/>
<protein>
    <submittedName>
        <fullName evidence="2">Uncharacterized protein</fullName>
    </submittedName>
</protein>
<evidence type="ECO:0000256" key="1">
    <source>
        <dbReference type="SAM" id="Phobius"/>
    </source>
</evidence>
<gene>
    <name evidence="2" type="ORF">N340_01192</name>
</gene>
<reference evidence="2 3" key="1">
    <citation type="submission" date="2014-04" db="EMBL/GenBank/DDBJ databases">
        <title>Genome evolution of avian class.</title>
        <authorList>
            <person name="Zhang G."/>
            <person name="Li C."/>
        </authorList>
    </citation>
    <scope>NUCLEOTIDE SEQUENCE [LARGE SCALE GENOMIC DNA]</scope>
    <source>
        <strain evidence="2">BGI_N340</strain>
    </source>
</reference>
<dbReference type="Proteomes" id="UP000053661">
    <property type="component" value="Unassembled WGS sequence"/>
</dbReference>
<evidence type="ECO:0000313" key="2">
    <source>
        <dbReference type="EMBL" id="KFV20738.1"/>
    </source>
</evidence>
<keyword evidence="3" id="KW-1185">Reference proteome</keyword>
<organism evidence="2 3">
    <name type="scientific">Tauraco erythrolophus</name>
    <name type="common">Red-crested turaco</name>
    <dbReference type="NCBI Taxonomy" id="121530"/>
    <lineage>
        <taxon>Eukaryota</taxon>
        <taxon>Metazoa</taxon>
        <taxon>Chordata</taxon>
        <taxon>Craniata</taxon>
        <taxon>Vertebrata</taxon>
        <taxon>Euteleostomi</taxon>
        <taxon>Archelosauria</taxon>
        <taxon>Archosauria</taxon>
        <taxon>Dinosauria</taxon>
        <taxon>Saurischia</taxon>
        <taxon>Theropoda</taxon>
        <taxon>Coelurosauria</taxon>
        <taxon>Aves</taxon>
        <taxon>Neognathae</taxon>
        <taxon>Neoaves</taxon>
        <taxon>Otidimorphae</taxon>
        <taxon>Musophagiformes</taxon>
        <taxon>Musophagidae</taxon>
        <taxon>Tauraco</taxon>
    </lineage>
</organism>
<keyword evidence="1" id="KW-1133">Transmembrane helix</keyword>
<dbReference type="AlphaFoldDB" id="A0A093D1T7"/>
<dbReference type="EMBL" id="KL476165">
    <property type="protein sequence ID" value="KFV20738.1"/>
    <property type="molecule type" value="Genomic_DNA"/>
</dbReference>
<feature type="non-terminal residue" evidence="2">
    <location>
        <position position="35"/>
    </location>
</feature>
<name>A0A093D1T7_TAUER</name>
<keyword evidence="1" id="KW-0812">Transmembrane</keyword>
<keyword evidence="1" id="KW-0472">Membrane</keyword>
<sequence length="35" mass="4046">MAERQENDRVTGWTHWVLAIILLLWSHQISAQGQG</sequence>
<feature type="transmembrane region" description="Helical" evidence="1">
    <location>
        <begin position="12"/>
        <end position="29"/>
    </location>
</feature>
<evidence type="ECO:0000313" key="3">
    <source>
        <dbReference type="Proteomes" id="UP000053661"/>
    </source>
</evidence>
<accession>A0A093D1T7</accession>